<accession>A0A2T0S3H0</accession>
<comment type="caution">
    <text evidence="2">The sequence shown here is derived from an EMBL/GenBank/DDBJ whole genome shotgun (WGS) entry which is preliminary data.</text>
</comment>
<feature type="region of interest" description="Disordered" evidence="1">
    <location>
        <begin position="266"/>
        <end position="349"/>
    </location>
</feature>
<feature type="compositionally biased region" description="Basic and acidic residues" evidence="1">
    <location>
        <begin position="121"/>
        <end position="134"/>
    </location>
</feature>
<proteinExistence type="predicted"/>
<feature type="compositionally biased region" description="Basic residues" evidence="1">
    <location>
        <begin position="60"/>
        <end position="72"/>
    </location>
</feature>
<keyword evidence="3" id="KW-1185">Reference proteome</keyword>
<dbReference type="Proteomes" id="UP000239209">
    <property type="component" value="Unassembled WGS sequence"/>
</dbReference>
<reference evidence="2 3" key="1">
    <citation type="submission" date="2018-03" db="EMBL/GenBank/DDBJ databases">
        <title>Genomic Encyclopedia of Archaeal and Bacterial Type Strains, Phase II (KMG-II): from individual species to whole genera.</title>
        <authorList>
            <person name="Goeker M."/>
        </authorList>
    </citation>
    <scope>NUCLEOTIDE SEQUENCE [LARGE SCALE GENOMIC DNA]</scope>
    <source>
        <strain evidence="2 3">DSM 45348</strain>
    </source>
</reference>
<name>A0A2T0S3H0_9ACTN</name>
<feature type="region of interest" description="Disordered" evidence="1">
    <location>
        <begin position="205"/>
        <end position="243"/>
    </location>
</feature>
<sequence length="349" mass="37558">MNLVQVAGRGTRHLAHRLRGRRANRKADRRRQPPVRFSIFSVRPQRPRPHHRPTAPTRTRPARLRTARRRRADRAGPGKTRAPRRQARSRAARACGDSRGSRLTDPGQCLTGSNLGRRTRARPEPRASDTEAGRGRGRTANGAAGQDLPPRSSPRFGTARVRGTPRSPMTLRGYSFTLRTRTCQANPEISVFVLGGCPMLVGGAPQAEDGGRPSRVLRAGAGTRPPRVSRASAGGPPAARVTGRAPEAVHCACHGRGPEGRLMHVSRARAGGPPDARVTGERRRASTARVTSGRRKPRAPRHPQSPLRSLRGSRARGPEAVRRGCYGAGAARKSWPTPAAVAGPVLAGR</sequence>
<feature type="region of interest" description="Disordered" evidence="1">
    <location>
        <begin position="1"/>
        <end position="168"/>
    </location>
</feature>
<dbReference type="EMBL" id="PVZG01000009">
    <property type="protein sequence ID" value="PRY27960.1"/>
    <property type="molecule type" value="Genomic_DNA"/>
</dbReference>
<evidence type="ECO:0000313" key="2">
    <source>
        <dbReference type="EMBL" id="PRY27960.1"/>
    </source>
</evidence>
<protein>
    <submittedName>
        <fullName evidence="2">Uncharacterized protein</fullName>
    </submittedName>
</protein>
<evidence type="ECO:0000313" key="3">
    <source>
        <dbReference type="Proteomes" id="UP000239209"/>
    </source>
</evidence>
<feature type="compositionally biased region" description="Basic residues" evidence="1">
    <location>
        <begin position="292"/>
        <end position="301"/>
    </location>
</feature>
<feature type="compositionally biased region" description="Basic residues" evidence="1">
    <location>
        <begin position="10"/>
        <end position="33"/>
    </location>
</feature>
<dbReference type="AlphaFoldDB" id="A0A2T0S3H0"/>
<feature type="compositionally biased region" description="Basic residues" evidence="1">
    <location>
        <begin position="81"/>
        <end position="91"/>
    </location>
</feature>
<evidence type="ECO:0000256" key="1">
    <source>
        <dbReference type="SAM" id="MobiDB-lite"/>
    </source>
</evidence>
<organism evidence="2 3">
    <name type="scientific">Pseudosporangium ferrugineum</name>
    <dbReference type="NCBI Taxonomy" id="439699"/>
    <lineage>
        <taxon>Bacteria</taxon>
        <taxon>Bacillati</taxon>
        <taxon>Actinomycetota</taxon>
        <taxon>Actinomycetes</taxon>
        <taxon>Micromonosporales</taxon>
        <taxon>Micromonosporaceae</taxon>
        <taxon>Pseudosporangium</taxon>
    </lineage>
</organism>
<gene>
    <name evidence="2" type="ORF">CLV70_109116</name>
</gene>